<dbReference type="RefSeq" id="WP_004811449.1">
    <property type="nucleotide sequence ID" value="NZ_KB849446.1"/>
</dbReference>
<dbReference type="HOGENOM" id="CLU_718923_0_0_6"/>
<dbReference type="EMBL" id="APPI01000003">
    <property type="protein sequence ID" value="ENV14711.1"/>
    <property type="molecule type" value="Genomic_DNA"/>
</dbReference>
<protein>
    <submittedName>
        <fullName evidence="1">Uncharacterized protein</fullName>
    </submittedName>
</protein>
<sequence>MPSKAKNQEISKRHDTNLWAEIRTLYESKQGHTFEKIKNILTLEFALESFPSKSTIIRRAKKENWKRHVSEGDIKKFNGTFDTEFWLCVRAVYEGNGKLKYTQLRELVQNELQCDTFPSQQAVSAMAKREGWKALEGIVIKSDTELKKFVRSVNKLSEQSTNIIVKEKNKKKKDDEYEYDEDEEPEEDAFEALDFELMSKQIEIEKSAIKNLLMTSQIRRKDMTEIILKARKRMMTINDAADQIADRLMLNNALLLSKEFRQVCGIEAVEYIANEMKHLSRVAATFNELSFNRRESIKFELSLFGVTIEDLQKAGTVVKVVDLNDNTAYEAQKARLEKERERIAERRRYIESGGLQKDVDAIVKERMAAANMDDEDDAEFEEIE</sequence>
<proteinExistence type="predicted"/>
<dbReference type="Proteomes" id="UP000018438">
    <property type="component" value="Unassembled WGS sequence"/>
</dbReference>
<evidence type="ECO:0000313" key="2">
    <source>
        <dbReference type="Proteomes" id="UP000018438"/>
    </source>
</evidence>
<accession>N8WRT7</accession>
<keyword evidence="2" id="KW-1185">Reference proteome</keyword>
<comment type="caution">
    <text evidence="1">The sequence shown here is derived from an EMBL/GenBank/DDBJ whole genome shotgun (WGS) entry which is preliminary data.</text>
</comment>
<organism evidence="1 2">
    <name type="scientific">Acinetobacter schindleri NIPH 900</name>
    <dbReference type="NCBI Taxonomy" id="1217675"/>
    <lineage>
        <taxon>Bacteria</taxon>
        <taxon>Pseudomonadati</taxon>
        <taxon>Pseudomonadota</taxon>
        <taxon>Gammaproteobacteria</taxon>
        <taxon>Moraxellales</taxon>
        <taxon>Moraxellaceae</taxon>
        <taxon>Acinetobacter</taxon>
    </lineage>
</organism>
<gene>
    <name evidence="1" type="ORF">F965_00057</name>
</gene>
<evidence type="ECO:0000313" key="1">
    <source>
        <dbReference type="EMBL" id="ENV14711.1"/>
    </source>
</evidence>
<dbReference type="AlphaFoldDB" id="N8WRT7"/>
<name>N8WRT7_9GAMM</name>
<reference evidence="1 2" key="1">
    <citation type="submission" date="2013-02" db="EMBL/GenBank/DDBJ databases">
        <title>The Genome Sequence of Acinetobacter schindleri NIPH 900.</title>
        <authorList>
            <consortium name="The Broad Institute Genome Sequencing Platform"/>
            <consortium name="The Broad Institute Genome Sequencing Center for Infectious Disease"/>
            <person name="Cerqueira G."/>
            <person name="Feldgarden M."/>
            <person name="Courvalin P."/>
            <person name="Perichon B."/>
            <person name="Grillot-Courvalin C."/>
            <person name="Clermont D."/>
            <person name="Rocha E."/>
            <person name="Yoon E.-J."/>
            <person name="Nemec A."/>
            <person name="Walker B."/>
            <person name="Young S.K."/>
            <person name="Zeng Q."/>
            <person name="Gargeya S."/>
            <person name="Fitzgerald M."/>
            <person name="Haas B."/>
            <person name="Abouelleil A."/>
            <person name="Alvarado L."/>
            <person name="Arachchi H.M."/>
            <person name="Berlin A.M."/>
            <person name="Chapman S.B."/>
            <person name="Dewar J."/>
            <person name="Goldberg J."/>
            <person name="Griggs A."/>
            <person name="Gujja S."/>
            <person name="Hansen M."/>
            <person name="Howarth C."/>
            <person name="Imamovic A."/>
            <person name="Larimer J."/>
            <person name="McCowan C."/>
            <person name="Murphy C."/>
            <person name="Neiman D."/>
            <person name="Pearson M."/>
            <person name="Priest M."/>
            <person name="Roberts A."/>
            <person name="Saif S."/>
            <person name="Shea T."/>
            <person name="Sisk P."/>
            <person name="Sykes S."/>
            <person name="Wortman J."/>
            <person name="Nusbaum C."/>
            <person name="Birren B."/>
        </authorList>
    </citation>
    <scope>NUCLEOTIDE SEQUENCE [LARGE SCALE GENOMIC DNA]</scope>
    <source>
        <strain evidence="1 2">NIPH 900</strain>
    </source>
</reference>
<dbReference type="PATRIC" id="fig|1217675.3.peg.53"/>